<gene>
    <name evidence="11" type="ORF">JOF53_000904</name>
</gene>
<evidence type="ECO:0000256" key="5">
    <source>
        <dbReference type="ARBA" id="ARBA00023001"/>
    </source>
</evidence>
<dbReference type="RefSeq" id="WP_086781452.1">
    <property type="nucleotide sequence ID" value="NZ_JAGIOO010000001.1"/>
</dbReference>
<dbReference type="InterPro" id="IPR017736">
    <property type="entry name" value="Glyco_hydro_1_beta-glucosidase"/>
</dbReference>
<dbReference type="PROSITE" id="PS00653">
    <property type="entry name" value="GLYCOSYL_HYDROL_F1_2"/>
    <property type="match status" value="1"/>
</dbReference>
<proteinExistence type="inferred from homology"/>
<evidence type="ECO:0000256" key="1">
    <source>
        <dbReference type="ARBA" id="ARBA00000448"/>
    </source>
</evidence>
<evidence type="ECO:0000256" key="4">
    <source>
        <dbReference type="ARBA" id="ARBA00022801"/>
    </source>
</evidence>
<keyword evidence="4 10" id="KW-0378">Hydrolase</keyword>
<dbReference type="PANTHER" id="PTHR10353">
    <property type="entry name" value="GLYCOSYL HYDROLASE"/>
    <property type="match status" value="1"/>
</dbReference>
<organism evidence="11 12">
    <name type="scientific">Crossiella equi</name>
    <dbReference type="NCBI Taxonomy" id="130796"/>
    <lineage>
        <taxon>Bacteria</taxon>
        <taxon>Bacillati</taxon>
        <taxon>Actinomycetota</taxon>
        <taxon>Actinomycetes</taxon>
        <taxon>Pseudonocardiales</taxon>
        <taxon>Pseudonocardiaceae</taxon>
        <taxon>Crossiella</taxon>
    </lineage>
</organism>
<evidence type="ECO:0000256" key="9">
    <source>
        <dbReference type="PROSITE-ProRule" id="PRU10055"/>
    </source>
</evidence>
<dbReference type="NCBIfam" id="TIGR03356">
    <property type="entry name" value="BGL"/>
    <property type="match status" value="1"/>
</dbReference>
<evidence type="ECO:0000256" key="6">
    <source>
        <dbReference type="ARBA" id="ARBA00023277"/>
    </source>
</evidence>
<dbReference type="InterPro" id="IPR018120">
    <property type="entry name" value="Glyco_hydro_1_AS"/>
</dbReference>
<keyword evidence="8" id="KW-0624">Polysaccharide degradation</keyword>
<accession>A0ABS5A6Z4</accession>
<dbReference type="Pfam" id="PF00232">
    <property type="entry name" value="Glyco_hydro_1"/>
    <property type="match status" value="1"/>
</dbReference>
<sequence length="470" mass="52705">MDTSTADPGAATAADPISTLPQSFRWGVATSAYQIEGAAFEDGRTASIWDTYCRTPGMVHNMEHGDVACDHYHRMPQDVELIRSLEVDTYRFSVSWPRVQPGGTGPVNAKGLAFYDRLVDELLAKQINPWVTLYHWDLPQELEDAGGWPVRDTAYRFADYAMLVFDKLSDRVREWTTLNEPWCSAMLGYHVGRQAPGRQNFGDAIHAVHHLLLGHGLATRRMRAAGNESHEFGITLNMGTYTPASDAFEDREAARRSDGLGVRIYLDPLRRGRYPADVQADLAARGVAIPVRDGDLEVISTPIEVLGVNFYSGHVFAGTDEYGNTRDADGNPIERVVPQGRPVTDMGWEIVPERFTELLVRISKDYPGLPMVITENGAAFVDVPDADGFVQDEGRTQYFRDHIGAVALARQQGADIRGYFAWSLMDNFEWSYGYDKRFGIVRVDYDTQKRTPKGSALWYRDTIRQVRKGN</sequence>
<dbReference type="EMBL" id="JAGIOO010000001">
    <property type="protein sequence ID" value="MBP2472032.1"/>
    <property type="molecule type" value="Genomic_DNA"/>
</dbReference>
<keyword evidence="7 10" id="KW-0326">Glycosidase</keyword>
<dbReference type="GO" id="GO:0008422">
    <property type="term" value="F:beta-glucosidase activity"/>
    <property type="evidence" value="ECO:0007669"/>
    <property type="project" value="UniProtKB-EC"/>
</dbReference>
<dbReference type="EC" id="3.2.1.21" evidence="3 10"/>
<protein>
    <recommendedName>
        <fullName evidence="3 10">Beta-glucosidase</fullName>
        <ecNumber evidence="3 10">3.2.1.21</ecNumber>
    </recommendedName>
</protein>
<evidence type="ECO:0000313" key="12">
    <source>
        <dbReference type="Proteomes" id="UP001519363"/>
    </source>
</evidence>
<evidence type="ECO:0000256" key="7">
    <source>
        <dbReference type="ARBA" id="ARBA00023295"/>
    </source>
</evidence>
<dbReference type="SUPFAM" id="SSF51445">
    <property type="entry name" value="(Trans)glycosidases"/>
    <property type="match status" value="1"/>
</dbReference>
<keyword evidence="5" id="KW-0136">Cellulose degradation</keyword>
<reference evidence="11 12" key="1">
    <citation type="submission" date="2021-03" db="EMBL/GenBank/DDBJ databases">
        <title>Sequencing the genomes of 1000 actinobacteria strains.</title>
        <authorList>
            <person name="Klenk H.-P."/>
        </authorList>
    </citation>
    <scope>NUCLEOTIDE SEQUENCE [LARGE SCALE GENOMIC DNA]</scope>
    <source>
        <strain evidence="11 12">DSM 44580</strain>
    </source>
</reference>
<evidence type="ECO:0000256" key="2">
    <source>
        <dbReference type="ARBA" id="ARBA00010838"/>
    </source>
</evidence>
<comment type="catalytic activity">
    <reaction evidence="1 10">
        <text>Hydrolysis of terminal, non-reducing beta-D-glucosyl residues with release of beta-D-glucose.</text>
        <dbReference type="EC" id="3.2.1.21"/>
    </reaction>
</comment>
<dbReference type="InterPro" id="IPR001360">
    <property type="entry name" value="Glyco_hydro_1"/>
</dbReference>
<keyword evidence="6" id="KW-0119">Carbohydrate metabolism</keyword>
<evidence type="ECO:0000256" key="10">
    <source>
        <dbReference type="RuleBase" id="RU361175"/>
    </source>
</evidence>
<name>A0ABS5A6Z4_9PSEU</name>
<evidence type="ECO:0000256" key="3">
    <source>
        <dbReference type="ARBA" id="ARBA00012744"/>
    </source>
</evidence>
<evidence type="ECO:0000313" key="11">
    <source>
        <dbReference type="EMBL" id="MBP2472032.1"/>
    </source>
</evidence>
<keyword evidence="12" id="KW-1185">Reference proteome</keyword>
<dbReference type="PANTHER" id="PTHR10353:SF36">
    <property type="entry name" value="LP05116P"/>
    <property type="match status" value="1"/>
</dbReference>
<dbReference type="InterPro" id="IPR017853">
    <property type="entry name" value="GH"/>
</dbReference>
<dbReference type="Proteomes" id="UP001519363">
    <property type="component" value="Unassembled WGS sequence"/>
</dbReference>
<dbReference type="PROSITE" id="PS00572">
    <property type="entry name" value="GLYCOSYL_HYDROL_F1_1"/>
    <property type="match status" value="1"/>
</dbReference>
<evidence type="ECO:0000256" key="8">
    <source>
        <dbReference type="ARBA" id="ARBA00023326"/>
    </source>
</evidence>
<dbReference type="PRINTS" id="PR00131">
    <property type="entry name" value="GLHYDRLASE1"/>
</dbReference>
<dbReference type="Gene3D" id="3.20.20.80">
    <property type="entry name" value="Glycosidases"/>
    <property type="match status" value="1"/>
</dbReference>
<comment type="similarity">
    <text evidence="2 10">Belongs to the glycosyl hydrolase 1 family.</text>
</comment>
<feature type="active site" description="Nucleophile" evidence="9">
    <location>
        <position position="375"/>
    </location>
</feature>
<dbReference type="InterPro" id="IPR033132">
    <property type="entry name" value="GH_1_N_CS"/>
</dbReference>
<comment type="caution">
    <text evidence="11">The sequence shown here is derived from an EMBL/GenBank/DDBJ whole genome shotgun (WGS) entry which is preliminary data.</text>
</comment>